<accession>A0A8B8GHR5</accession>
<dbReference type="PANTHER" id="PTHR15052">
    <property type="entry name" value="RNA POLYMERASE III TRANSCRIPTION INITIATION FACTOR COMPLEX SUBUNIT"/>
    <property type="match status" value="1"/>
</dbReference>
<dbReference type="GO" id="GO:0006383">
    <property type="term" value="P:transcription by RNA polymerase III"/>
    <property type="evidence" value="ECO:0007669"/>
    <property type="project" value="TreeGrafter"/>
</dbReference>
<keyword evidence="3" id="KW-0539">Nucleus</keyword>
<dbReference type="RefSeq" id="XP_025422769.1">
    <property type="nucleotide sequence ID" value="XM_025566984.1"/>
</dbReference>
<dbReference type="GeneID" id="112692343"/>
<protein>
    <submittedName>
        <fullName evidence="6">Uncharacterized protein LOC112692343 isoform X1</fullName>
    </submittedName>
</protein>
<proteinExistence type="predicted"/>
<dbReference type="GO" id="GO:0005634">
    <property type="term" value="C:nucleus"/>
    <property type="evidence" value="ECO:0007669"/>
    <property type="project" value="UniProtKB-SubCell"/>
</dbReference>
<evidence type="ECO:0000313" key="6">
    <source>
        <dbReference type="RefSeq" id="XP_025422769.1"/>
    </source>
</evidence>
<keyword evidence="5" id="KW-1185">Reference proteome</keyword>
<dbReference type="GO" id="GO:0000127">
    <property type="term" value="C:transcription factor TFIIIC complex"/>
    <property type="evidence" value="ECO:0007669"/>
    <property type="project" value="TreeGrafter"/>
</dbReference>
<dbReference type="Proteomes" id="UP000694846">
    <property type="component" value="Unplaced"/>
</dbReference>
<dbReference type="PROSITE" id="PS00028">
    <property type="entry name" value="ZINC_FINGER_C2H2_1"/>
    <property type="match status" value="1"/>
</dbReference>
<organism evidence="5 6">
    <name type="scientific">Sipha flava</name>
    <name type="common">yellow sugarcane aphid</name>
    <dbReference type="NCBI Taxonomy" id="143950"/>
    <lineage>
        <taxon>Eukaryota</taxon>
        <taxon>Metazoa</taxon>
        <taxon>Ecdysozoa</taxon>
        <taxon>Arthropoda</taxon>
        <taxon>Hexapoda</taxon>
        <taxon>Insecta</taxon>
        <taxon>Pterygota</taxon>
        <taxon>Neoptera</taxon>
        <taxon>Paraneoptera</taxon>
        <taxon>Hemiptera</taxon>
        <taxon>Sternorrhyncha</taxon>
        <taxon>Aphidomorpha</taxon>
        <taxon>Aphidoidea</taxon>
        <taxon>Aphididae</taxon>
        <taxon>Sipha</taxon>
    </lineage>
</organism>
<dbReference type="InterPro" id="IPR015943">
    <property type="entry name" value="WD40/YVTN_repeat-like_dom_sf"/>
</dbReference>
<reference evidence="6" key="1">
    <citation type="submission" date="2025-08" db="UniProtKB">
        <authorList>
            <consortium name="RefSeq"/>
        </authorList>
    </citation>
    <scope>IDENTIFICATION</scope>
    <source>
        <tissue evidence="6">Whole body</tissue>
    </source>
</reference>
<dbReference type="SUPFAM" id="SSF101908">
    <property type="entry name" value="Putative isomerase YbhE"/>
    <property type="match status" value="1"/>
</dbReference>
<evidence type="ECO:0000313" key="5">
    <source>
        <dbReference type="Proteomes" id="UP000694846"/>
    </source>
</evidence>
<dbReference type="PANTHER" id="PTHR15052:SF2">
    <property type="entry name" value="GENERAL TRANSCRIPTION FACTOR 3C POLYPEPTIDE 2"/>
    <property type="match status" value="1"/>
</dbReference>
<dbReference type="InterPro" id="IPR052416">
    <property type="entry name" value="GTF3C_component"/>
</dbReference>
<dbReference type="Gene3D" id="2.130.10.10">
    <property type="entry name" value="YVTN repeat-like/Quinoprotein amine dehydrogenase"/>
    <property type="match status" value="1"/>
</dbReference>
<name>A0A8B8GHR5_9HEMI</name>
<keyword evidence="2" id="KW-0804">Transcription</keyword>
<dbReference type="InterPro" id="IPR013087">
    <property type="entry name" value="Znf_C2H2_type"/>
</dbReference>
<evidence type="ECO:0000259" key="4">
    <source>
        <dbReference type="PROSITE" id="PS00028"/>
    </source>
</evidence>
<sequence length="1224" mass="140670">MDHENVKVKVEFDDEDESISNLVTPSIISHDSTVTCGNCKKQMSLHEYIIQHRKSHYYLCWLEGVEDKIDFTDTSQVQKILKENSEMLKTKSKFVCEWCDDIKLTIAGFSKHLKNCVAKTMLCENDINQEDLQKNSSSSITYSNDSIVSCGRCKESMKYAEYKNEHRYKHYNLCWLDGEEKLDYSNQNKITELLKEILPKLTENVKKYYFICEWCGEKRNSLLGFAIHVMKCAKEQNFVSLQHPELDVSDSLETIDKDSKYDSDSPVTCGLCNNTMLYKEFTENHKATHYNLCWINGDEKVDLDDVAITQPLLRQTLPKDAAREKKVKFVCEWCQVEKKSVPGFASHLKQCKLRPDKLNLINDFESGNDLNKKSEIEVTNASIVTCGRCNKEMTYIEYCSKHCSKHNNLCWIVGEDKPDLENYDVIVAKLKQFVPFSVVRSRSVKLTCEDCKSVKRSISGFASHVIFCNKTANDIKLLLVRCEDCGTKIKPSSFLSHRLKNCKGANSKVENSDKTENNWSNYIDDNALFYKMRRKRRPPNVLSFHPNTKYVTEYFDLMCRLCDFVTFSINDITNHISTIHNIDLNLITSKKIMEDYILSKNDVHQNIYLIPLLNYYQFYIKTFWKAIYHGDFKCNVKILNNEEALRYLPSIQQSCKVFNSNNEQICVSLFKSAHVNGKFMLFTGGPNWALSWCPVPKEVQTQYLAISCHPKPDLLHKEMNIYKYPSLLQLWKFNSLSNINYESVADMPYMSYGLAHDFGAVWDMAWCPSGAYEPNNKIGLLALSTSCGDCPIFAMPCTDENSEMFYIYKAKPVIARNFECEWIEGGVQCTKVCWQAIAPFKTVICGYSNGIVSLFNINFKSIFLNDEILYPSHTFRASRCSITGLSMNYFNSLILSTTATDGHVTLWDLKSTEIPIFQKKSYSPSDCTWLQQCYTLVYCSKGVNPLFLKVRTINFSNYNDDVEGYNPELYVIKSVINSSKIISNNSVVNNDSKLNNDVDNCNDTVRKKPKIKAKKTTLDDSLSDDESFKFVDSDTNSDGEKSNFVEKSGDVSKSIDEDDLYGPTFFQRSTHWSVSASDWMNIIATGDEGGVIYEKLFLPENNHIKKENCATLQLIVRKLNPNDTSNSEVSNYSHFNETIKIFGLEFKSFRFDENIMSNKDDTKPLLRYPLDNITKVSWNQNFSSFRWLAIGTQSGFTLVSPSQTISDNYIDSFYKIISTELNKC</sequence>
<evidence type="ECO:0000256" key="2">
    <source>
        <dbReference type="ARBA" id="ARBA00023163"/>
    </source>
</evidence>
<comment type="subcellular location">
    <subcellularLocation>
        <location evidence="1">Nucleus</location>
    </subcellularLocation>
</comment>
<dbReference type="OrthoDB" id="4703at2759"/>
<dbReference type="SMART" id="SM00355">
    <property type="entry name" value="ZnF_C2H2"/>
    <property type="match status" value="6"/>
</dbReference>
<dbReference type="AlphaFoldDB" id="A0A8B8GHR5"/>
<gene>
    <name evidence="6" type="primary">LOC112692343</name>
</gene>
<evidence type="ECO:0000256" key="1">
    <source>
        <dbReference type="ARBA" id="ARBA00004123"/>
    </source>
</evidence>
<evidence type="ECO:0000256" key="3">
    <source>
        <dbReference type="ARBA" id="ARBA00023242"/>
    </source>
</evidence>
<feature type="domain" description="C2H2-type" evidence="4">
    <location>
        <begin position="36"/>
        <end position="56"/>
    </location>
</feature>